<reference evidence="4 6" key="1">
    <citation type="journal article" date="2006" name="Nat. Biotechnol.">
        <title>Genome sequence of the bioplastic-producing 'Knallgas' bacterium Ralstonia eutropha H16.</title>
        <authorList>
            <person name="Pohlmann A."/>
            <person name="Fricke W.F."/>
            <person name="Reinecke F."/>
            <person name="Kusian B."/>
            <person name="Liesegang H."/>
            <person name="Cramm R."/>
            <person name="Eitinger T."/>
            <person name="Ewering C."/>
            <person name="Potter M."/>
            <person name="Schwartz E."/>
            <person name="Strittmatter A."/>
            <person name="Voss I."/>
            <person name="Gottschalk G."/>
            <person name="Steinbuechel A."/>
            <person name="Friedrich B."/>
            <person name="Bowien B."/>
        </authorList>
    </citation>
    <scope>NUCLEOTIDE SEQUENCE [LARGE SCALE GENOMIC DNA]</scope>
    <source>
        <strain evidence="6">ATCC 17699 / DSM 428 / KCTC 22496 / NCIMB 10442 / H16 / Stanier 337</strain>
        <strain evidence="4">H16</strain>
    </source>
</reference>
<keyword evidence="1" id="KW-0521">NADP</keyword>
<dbReference type="STRING" id="381666.H16_B1073"/>
<evidence type="ECO:0000256" key="1">
    <source>
        <dbReference type="ARBA" id="ARBA00022857"/>
    </source>
</evidence>
<dbReference type="InterPro" id="IPR013154">
    <property type="entry name" value="ADH-like_N"/>
</dbReference>
<dbReference type="PANTHER" id="PTHR44154:SF1">
    <property type="entry name" value="QUINONE OXIDOREDUCTASE"/>
    <property type="match status" value="1"/>
</dbReference>
<organism evidence="4 6">
    <name type="scientific">Cupriavidus necator (strain ATCC 17699 / DSM 428 / KCTC 22496 / NCIMB 10442 / H16 / Stanier 337)</name>
    <name type="common">Ralstonia eutropha</name>
    <dbReference type="NCBI Taxonomy" id="381666"/>
    <lineage>
        <taxon>Bacteria</taxon>
        <taxon>Pseudomonadati</taxon>
        <taxon>Pseudomonadota</taxon>
        <taxon>Betaproteobacteria</taxon>
        <taxon>Burkholderiales</taxon>
        <taxon>Burkholderiaceae</taxon>
        <taxon>Cupriavidus</taxon>
    </lineage>
</organism>
<gene>
    <name evidence="4" type="ordered locus">H16_B1073</name>
    <name evidence="5" type="ORF">E6A55_24620</name>
</gene>
<evidence type="ECO:0000313" key="6">
    <source>
        <dbReference type="Proteomes" id="UP000008210"/>
    </source>
</evidence>
<dbReference type="AlphaFoldDB" id="Q0K2B0"/>
<accession>Q0K2B0</accession>
<evidence type="ECO:0000256" key="2">
    <source>
        <dbReference type="SAM" id="MobiDB-lite"/>
    </source>
</evidence>
<dbReference type="KEGG" id="reh:H16_B1073"/>
<feature type="domain" description="Alcohol dehydrogenase-like N-terminal" evidence="3">
    <location>
        <begin position="27"/>
        <end position="114"/>
    </location>
</feature>
<evidence type="ECO:0000313" key="5">
    <source>
        <dbReference type="EMBL" id="QCC03746.1"/>
    </source>
</evidence>
<sequence>MRAAWYTKNGEARGVLVTGELPTPTPGPGEVRVRVATSGVNPSDVKSRRSRPLTSDRIIPHSDGAGVIEALGAEVSAARLGERVWIWNGQWQRPLGTAAEYIVLPATQAVKLPDNTDLP</sequence>
<dbReference type="InterPro" id="IPR011032">
    <property type="entry name" value="GroES-like_sf"/>
</dbReference>
<dbReference type="OrthoDB" id="9788224at2"/>
<dbReference type="HOGENOM" id="CLU_026673_21_0_4"/>
<dbReference type="SUPFAM" id="SSF50129">
    <property type="entry name" value="GroES-like"/>
    <property type="match status" value="1"/>
</dbReference>
<dbReference type="PANTHER" id="PTHR44154">
    <property type="entry name" value="QUINONE OXIDOREDUCTASE"/>
    <property type="match status" value="1"/>
</dbReference>
<dbReference type="InterPro" id="IPR051603">
    <property type="entry name" value="Zinc-ADH_QOR/CCCR"/>
</dbReference>
<protein>
    <recommendedName>
        <fullName evidence="3">Alcohol dehydrogenase-like N-terminal domain-containing protein</fullName>
    </recommendedName>
</protein>
<keyword evidence="6" id="KW-1185">Reference proteome</keyword>
<proteinExistence type="predicted"/>
<evidence type="ECO:0000313" key="4">
    <source>
        <dbReference type="EMBL" id="CAJ95864.1"/>
    </source>
</evidence>
<reference evidence="5 7" key="2">
    <citation type="submission" date="2019-04" db="EMBL/GenBank/DDBJ databases">
        <title>Long-read de novo sequencing of Cupriavidus necator H16.</title>
        <authorList>
            <person name="Little G.T."/>
            <person name="Ehsaan M."/>
            <person name="Arenas-Lopez C."/>
            <person name="Jawed K."/>
            <person name="Winzer K."/>
            <person name="Kovacs K."/>
            <person name="Malys N."/>
            <person name="Minton N.P."/>
        </authorList>
    </citation>
    <scope>NUCLEOTIDE SEQUENCE [LARGE SCALE GENOMIC DNA]</scope>
    <source>
        <strain evidence="5 7">H16</strain>
    </source>
</reference>
<evidence type="ECO:0000259" key="3">
    <source>
        <dbReference type="Pfam" id="PF08240"/>
    </source>
</evidence>
<dbReference type="Pfam" id="PF08240">
    <property type="entry name" value="ADH_N"/>
    <property type="match status" value="1"/>
</dbReference>
<dbReference type="EMBL" id="AM260480">
    <property type="protein sequence ID" value="CAJ95864.1"/>
    <property type="molecule type" value="Genomic_DNA"/>
</dbReference>
<evidence type="ECO:0000313" key="7">
    <source>
        <dbReference type="Proteomes" id="UP000296079"/>
    </source>
</evidence>
<dbReference type="Proteomes" id="UP000008210">
    <property type="component" value="Chromosome 2"/>
</dbReference>
<dbReference type="Proteomes" id="UP000296079">
    <property type="component" value="Chromosome 2"/>
</dbReference>
<name>Q0K2B0_CUPNH</name>
<dbReference type="EMBL" id="CP039288">
    <property type="protein sequence ID" value="QCC03746.1"/>
    <property type="molecule type" value="Genomic_DNA"/>
</dbReference>
<feature type="region of interest" description="Disordered" evidence="2">
    <location>
        <begin position="17"/>
        <end position="58"/>
    </location>
</feature>
<dbReference type="RefSeq" id="WP_011616996.1">
    <property type="nucleotide sequence ID" value="NC_008314.1"/>
</dbReference>
<dbReference type="eggNOG" id="COG0604">
    <property type="taxonomic scope" value="Bacteria"/>
</dbReference>
<dbReference type="Gene3D" id="3.90.180.10">
    <property type="entry name" value="Medium-chain alcohol dehydrogenases, catalytic domain"/>
    <property type="match status" value="1"/>
</dbReference>